<evidence type="ECO:0000259" key="9">
    <source>
        <dbReference type="Pfam" id="PF04552"/>
    </source>
</evidence>
<protein>
    <submittedName>
        <fullName evidence="11">RNA polymerase sigma-54 factor</fullName>
    </submittedName>
</protein>
<dbReference type="InterPro" id="IPR007634">
    <property type="entry name" value="RNA_pol_sigma_54_DNA-bd"/>
</dbReference>
<evidence type="ECO:0000256" key="8">
    <source>
        <dbReference type="ARBA" id="ARBA00023163"/>
    </source>
</evidence>
<sequence>MNNIFLGQNLRMEQKLTPQQILLSTLLQLPLLSLEQRIKSELEQNPVLEEGDDEENADEIVTEDQAEVKEVVDELEMMDKNGASEDYDVKELEKAQDDSNIEDLFKDEDTFEIRIPKDKNVEEFDRPEVSQSSLVEHLLEQMHELRFSEQEREIAEHLIWNIRDDGYLDNQLDLREVAEQFAVSPEKVVSILRQIQKLEPTGVGARDLRECLLVQLEDQRLPDPVAIEIIRDHFEDFKNKRYDKLLSALDIDKERLQEAIGEILHLNPKPGEGLFDSRTNYIIPDFIVEKVDGKFVVTLNDWNVPPLRISPTYKNMLMDKKNTDTETRSYIRKKVENARWFINSIYQRKMTMLKVMEAIIQKQYDFFEKGPDYIKPLIMREIAEMINMDISTVSRVCNGKYVQTDYGVFELKYFFNERIENEDGEEIATPRIKKRIKEIVEEENPKKPLSDDKISAMLKQEGFPIARRTVAKYREQLGIPVARLRRGL</sequence>
<evidence type="ECO:0000259" key="10">
    <source>
        <dbReference type="Pfam" id="PF04963"/>
    </source>
</evidence>
<proteinExistence type="inferred from homology"/>
<dbReference type="Gene3D" id="1.10.10.1330">
    <property type="entry name" value="RNA polymerase sigma-54 factor, core-binding domain"/>
    <property type="match status" value="1"/>
</dbReference>
<accession>A0A7V1LMT1</accession>
<evidence type="ECO:0000256" key="4">
    <source>
        <dbReference type="ARBA" id="ARBA00022695"/>
    </source>
</evidence>
<keyword evidence="3" id="KW-0808">Transferase</keyword>
<dbReference type="Gene3D" id="1.10.10.60">
    <property type="entry name" value="Homeodomain-like"/>
    <property type="match status" value="1"/>
</dbReference>
<dbReference type="PROSITE" id="PS50044">
    <property type="entry name" value="SIGMA54_3"/>
    <property type="match status" value="1"/>
</dbReference>
<dbReference type="GO" id="GO:0003677">
    <property type="term" value="F:DNA binding"/>
    <property type="evidence" value="ECO:0007669"/>
    <property type="project" value="UniProtKB-KW"/>
</dbReference>
<dbReference type="GO" id="GO:0016987">
    <property type="term" value="F:sigma factor activity"/>
    <property type="evidence" value="ECO:0007669"/>
    <property type="project" value="UniProtKB-KW"/>
</dbReference>
<dbReference type="GO" id="GO:0000428">
    <property type="term" value="C:DNA-directed RNA polymerase complex"/>
    <property type="evidence" value="ECO:0007669"/>
    <property type="project" value="UniProtKB-KW"/>
</dbReference>
<keyword evidence="6" id="KW-0731">Sigma factor</keyword>
<dbReference type="InterPro" id="IPR007046">
    <property type="entry name" value="RNA_pol_sigma_54_core-bd"/>
</dbReference>
<keyword evidence="2" id="KW-0240">DNA-directed RNA polymerase</keyword>
<dbReference type="InterPro" id="IPR000394">
    <property type="entry name" value="RNA_pol_sigma_54"/>
</dbReference>
<feature type="domain" description="RNA polymerase sigma factor 54 DNA-binding" evidence="9">
    <location>
        <begin position="329"/>
        <end position="486"/>
    </location>
</feature>
<dbReference type="AlphaFoldDB" id="A0A7V1LMT1"/>
<evidence type="ECO:0000313" key="11">
    <source>
        <dbReference type="EMBL" id="HED10795.1"/>
    </source>
</evidence>
<dbReference type="NCBIfam" id="TIGR02395">
    <property type="entry name" value="rpoN_sigma"/>
    <property type="match status" value="1"/>
</dbReference>
<keyword evidence="8" id="KW-0804">Transcription</keyword>
<dbReference type="PANTHER" id="PTHR32248:SF4">
    <property type="entry name" value="RNA POLYMERASE SIGMA-54 FACTOR"/>
    <property type="match status" value="1"/>
</dbReference>
<dbReference type="Proteomes" id="UP000886005">
    <property type="component" value="Unassembled WGS sequence"/>
</dbReference>
<keyword evidence="5" id="KW-0805">Transcription regulation</keyword>
<evidence type="ECO:0000256" key="1">
    <source>
        <dbReference type="ARBA" id="ARBA00008798"/>
    </source>
</evidence>
<dbReference type="InterPro" id="IPR038709">
    <property type="entry name" value="RpoN_core-bd_sf"/>
</dbReference>
<organism evidence="11">
    <name type="scientific">Caldithrix abyssi</name>
    <dbReference type="NCBI Taxonomy" id="187145"/>
    <lineage>
        <taxon>Bacteria</taxon>
        <taxon>Pseudomonadati</taxon>
        <taxon>Calditrichota</taxon>
        <taxon>Calditrichia</taxon>
        <taxon>Calditrichales</taxon>
        <taxon>Calditrichaceae</taxon>
        <taxon>Caldithrix</taxon>
    </lineage>
</organism>
<dbReference type="EMBL" id="DRLD01000247">
    <property type="protein sequence ID" value="HED10795.1"/>
    <property type="molecule type" value="Genomic_DNA"/>
</dbReference>
<evidence type="ECO:0000256" key="7">
    <source>
        <dbReference type="ARBA" id="ARBA00023125"/>
    </source>
</evidence>
<dbReference type="GO" id="GO:0001216">
    <property type="term" value="F:DNA-binding transcription activator activity"/>
    <property type="evidence" value="ECO:0007669"/>
    <property type="project" value="InterPro"/>
</dbReference>
<reference evidence="11" key="1">
    <citation type="journal article" date="2020" name="mSystems">
        <title>Genome- and Community-Level Interaction Insights into Carbon Utilization and Element Cycling Functions of Hydrothermarchaeota in Hydrothermal Sediment.</title>
        <authorList>
            <person name="Zhou Z."/>
            <person name="Liu Y."/>
            <person name="Xu W."/>
            <person name="Pan J."/>
            <person name="Luo Z.H."/>
            <person name="Li M."/>
        </authorList>
    </citation>
    <scope>NUCLEOTIDE SEQUENCE [LARGE SCALE GENOMIC DNA]</scope>
    <source>
        <strain evidence="11">HyVt-456</strain>
    </source>
</reference>
<name>A0A7V1LMT1_CALAY</name>
<keyword evidence="4" id="KW-0548">Nucleotidyltransferase</keyword>
<comment type="similarity">
    <text evidence="1">Belongs to the sigma-54 factor family.</text>
</comment>
<evidence type="ECO:0000256" key="5">
    <source>
        <dbReference type="ARBA" id="ARBA00023015"/>
    </source>
</evidence>
<dbReference type="PIRSF" id="PIRSF000774">
    <property type="entry name" value="RpoN"/>
    <property type="match status" value="1"/>
</dbReference>
<keyword evidence="7" id="KW-0238">DNA-binding</keyword>
<dbReference type="Pfam" id="PF00309">
    <property type="entry name" value="Sigma54_AID"/>
    <property type="match status" value="1"/>
</dbReference>
<evidence type="ECO:0000256" key="2">
    <source>
        <dbReference type="ARBA" id="ARBA00022478"/>
    </source>
</evidence>
<dbReference type="Pfam" id="PF04963">
    <property type="entry name" value="Sigma54_CBD"/>
    <property type="match status" value="1"/>
</dbReference>
<dbReference type="GO" id="GO:0006352">
    <property type="term" value="P:DNA-templated transcription initiation"/>
    <property type="evidence" value="ECO:0007669"/>
    <property type="project" value="InterPro"/>
</dbReference>
<evidence type="ECO:0000256" key="6">
    <source>
        <dbReference type="ARBA" id="ARBA00023082"/>
    </source>
</evidence>
<dbReference type="GO" id="GO:0016779">
    <property type="term" value="F:nucleotidyltransferase activity"/>
    <property type="evidence" value="ECO:0007669"/>
    <property type="project" value="UniProtKB-KW"/>
</dbReference>
<dbReference type="Pfam" id="PF04552">
    <property type="entry name" value="Sigma54_DBD"/>
    <property type="match status" value="1"/>
</dbReference>
<dbReference type="PROSITE" id="PS00718">
    <property type="entry name" value="SIGMA54_2"/>
    <property type="match status" value="1"/>
</dbReference>
<dbReference type="PRINTS" id="PR00045">
    <property type="entry name" value="SIGMA54FCT"/>
</dbReference>
<evidence type="ECO:0000256" key="3">
    <source>
        <dbReference type="ARBA" id="ARBA00022679"/>
    </source>
</evidence>
<dbReference type="PANTHER" id="PTHR32248">
    <property type="entry name" value="RNA POLYMERASE SIGMA-54 FACTOR"/>
    <property type="match status" value="1"/>
</dbReference>
<feature type="domain" description="RNA polymerase sigma factor 54 core-binding" evidence="10">
    <location>
        <begin position="130"/>
        <end position="313"/>
    </location>
</feature>
<gene>
    <name evidence="11" type="primary">rpoN</name>
    <name evidence="11" type="ORF">ENJ10_08905</name>
</gene>
<comment type="caution">
    <text evidence="11">The sequence shown here is derived from an EMBL/GenBank/DDBJ whole genome shotgun (WGS) entry which is preliminary data.</text>
</comment>